<name>A0A0R3SGG9_HYMDI</name>
<evidence type="ECO:0000313" key="2">
    <source>
        <dbReference type="Proteomes" id="UP000274504"/>
    </source>
</evidence>
<dbReference type="EMBL" id="UYSG01001372">
    <property type="protein sequence ID" value="VDL42128.1"/>
    <property type="molecule type" value="Genomic_DNA"/>
</dbReference>
<accession>A0A0R3SGG9</accession>
<evidence type="ECO:0000313" key="3">
    <source>
        <dbReference type="WBParaSite" id="HDID_0000399801-mRNA-1"/>
    </source>
</evidence>
<reference evidence="1 2" key="2">
    <citation type="submission" date="2018-11" db="EMBL/GenBank/DDBJ databases">
        <authorList>
            <consortium name="Pathogen Informatics"/>
        </authorList>
    </citation>
    <scope>NUCLEOTIDE SEQUENCE [LARGE SCALE GENOMIC DNA]</scope>
</reference>
<sequence>MLNNPFEINANLANLGILVLGLGRIFDVSSSSESCSSIAHSPADYDDHFDLFAELSEHQFDDVNTKLASKGVPKCIKEVVEVPSLSSHHAAESILAAEGRRGPDQWLVVHIRDTTTALLFPPIGCVSLGRFGLTSCMEWLEDCGISQLLVVVPTTSEGEVVCKSLLFLGFSRLHKDVTVAQLPPWLGKYYILVADFTET</sequence>
<proteinExistence type="predicted"/>
<protein>
    <submittedName>
        <fullName evidence="3">Ornithine decarboxylase antizyme</fullName>
    </submittedName>
</protein>
<reference evidence="3" key="1">
    <citation type="submission" date="2017-02" db="UniProtKB">
        <authorList>
            <consortium name="WormBaseParasite"/>
        </authorList>
    </citation>
    <scope>IDENTIFICATION</scope>
</reference>
<dbReference type="Proteomes" id="UP000274504">
    <property type="component" value="Unassembled WGS sequence"/>
</dbReference>
<dbReference type="OrthoDB" id="6275543at2759"/>
<dbReference type="AlphaFoldDB" id="A0A0R3SGG9"/>
<dbReference type="WBParaSite" id="HDID_0000399801-mRNA-1">
    <property type="protein sequence ID" value="HDID_0000399801-mRNA-1"/>
    <property type="gene ID" value="HDID_0000399801"/>
</dbReference>
<organism evidence="3">
    <name type="scientific">Hymenolepis diminuta</name>
    <name type="common">Rat tapeworm</name>
    <dbReference type="NCBI Taxonomy" id="6216"/>
    <lineage>
        <taxon>Eukaryota</taxon>
        <taxon>Metazoa</taxon>
        <taxon>Spiralia</taxon>
        <taxon>Lophotrochozoa</taxon>
        <taxon>Platyhelminthes</taxon>
        <taxon>Cestoda</taxon>
        <taxon>Eucestoda</taxon>
        <taxon>Cyclophyllidea</taxon>
        <taxon>Hymenolepididae</taxon>
        <taxon>Hymenolepis</taxon>
    </lineage>
</organism>
<gene>
    <name evidence="1" type="ORF">HDID_LOCUS3996</name>
</gene>
<evidence type="ECO:0000313" key="1">
    <source>
        <dbReference type="EMBL" id="VDL42128.1"/>
    </source>
</evidence>